<keyword evidence="2" id="KW-0808">Transferase</keyword>
<dbReference type="RefSeq" id="WP_108579898.1">
    <property type="nucleotide sequence ID" value="NZ_CP026952.1"/>
</dbReference>
<evidence type="ECO:0000313" key="2">
    <source>
        <dbReference type="EMBL" id="AWB93489.1"/>
    </source>
</evidence>
<dbReference type="PANTHER" id="PTHR43646:SF6">
    <property type="entry name" value="PRE-MYCOFACTOCIN GLYCOSYLTRANSFERASE"/>
    <property type="match status" value="1"/>
</dbReference>
<keyword evidence="3" id="KW-1185">Reference proteome</keyword>
<organism evidence="2 3">
    <name type="scientific">Aeromicrobium chenweiae</name>
    <dbReference type="NCBI Taxonomy" id="2079793"/>
    <lineage>
        <taxon>Bacteria</taxon>
        <taxon>Bacillati</taxon>
        <taxon>Actinomycetota</taxon>
        <taxon>Actinomycetes</taxon>
        <taxon>Propionibacteriales</taxon>
        <taxon>Nocardioidaceae</taxon>
        <taxon>Aeromicrobium</taxon>
    </lineage>
</organism>
<proteinExistence type="predicted"/>
<dbReference type="KEGG" id="aez:C3E78_15415"/>
<dbReference type="Proteomes" id="UP000244384">
    <property type="component" value="Chromosome"/>
</dbReference>
<evidence type="ECO:0000313" key="3">
    <source>
        <dbReference type="Proteomes" id="UP000244384"/>
    </source>
</evidence>
<evidence type="ECO:0000259" key="1">
    <source>
        <dbReference type="Pfam" id="PF00535"/>
    </source>
</evidence>
<dbReference type="AlphaFoldDB" id="A0A2S0WQ56"/>
<dbReference type="InterPro" id="IPR001173">
    <property type="entry name" value="Glyco_trans_2-like"/>
</dbReference>
<dbReference type="SUPFAM" id="SSF53448">
    <property type="entry name" value="Nucleotide-diphospho-sugar transferases"/>
    <property type="match status" value="1"/>
</dbReference>
<dbReference type="NCBIfam" id="TIGR03965">
    <property type="entry name" value="mycofact_glyco"/>
    <property type="match status" value="1"/>
</dbReference>
<accession>A0A5F2EZ34</accession>
<gene>
    <name evidence="2" type="primary">mftF</name>
    <name evidence="2" type="ORF">C3E78_15415</name>
</gene>
<feature type="domain" description="Glycosyltransferase 2-like" evidence="1">
    <location>
        <begin position="84"/>
        <end position="210"/>
    </location>
</feature>
<name>A0A2S0WQ56_9ACTN</name>
<dbReference type="GO" id="GO:0016740">
    <property type="term" value="F:transferase activity"/>
    <property type="evidence" value="ECO:0007669"/>
    <property type="project" value="UniProtKB-KW"/>
</dbReference>
<sequence length="465" mass="49521">MTPGATALPDGFAVRLHDDVELGPVVPAGWRFLRLSATARSLLADRSLVVSSPVTAMLAARLLDLDLADPVPDVGAAPGPDSVTVVVPVKDNARGVDRLLTSLSGHVACVVVDDGSADPRALAQVVERHGAALVRLDRNVGPAAARDAGLRSVRTPLVAFVDSDVEVAPSALGQLAAHFADPGLAAAAPRIRSHGGTRWFERYDDAMGSLDLGPRSATVRPWSPVAYVPSACLVARVELLGDGFDPRLRCGEDVDLVWRLHDAGHRVRYVAEVEVGHEVRRTVRSWLGRKAFYGTSAALLAQRHGDKVAPAILSPTSTLTVAGVLLQRRWSWAIAAGLSAWTLHDAGRRLPELSFQQRLGLARTADVALAKQASGLALRHWWPVTAVLAVVSPRARRAVAVMVLADGVATHRSSGTDLDVLRFTLARRADDLAYGAGVWWGAVRERSVACLLPRRDSVVRGGPGR</sequence>
<dbReference type="EMBL" id="CP026952">
    <property type="protein sequence ID" value="AWB93489.1"/>
    <property type="molecule type" value="Genomic_DNA"/>
</dbReference>
<dbReference type="OrthoDB" id="5243838at2"/>
<dbReference type="Pfam" id="PF00535">
    <property type="entry name" value="Glycos_transf_2"/>
    <property type="match status" value="1"/>
</dbReference>
<dbReference type="InterPro" id="IPR023981">
    <property type="entry name" value="MftF"/>
</dbReference>
<dbReference type="PANTHER" id="PTHR43646">
    <property type="entry name" value="GLYCOSYLTRANSFERASE"/>
    <property type="match status" value="1"/>
</dbReference>
<accession>A0A2S0WQ56</accession>
<protein>
    <submittedName>
        <fullName evidence="2">Mycofactocin system glycosyltransferase</fullName>
    </submittedName>
</protein>
<dbReference type="Gene3D" id="3.90.550.10">
    <property type="entry name" value="Spore Coat Polysaccharide Biosynthesis Protein SpsA, Chain A"/>
    <property type="match status" value="1"/>
</dbReference>
<dbReference type="InterPro" id="IPR029044">
    <property type="entry name" value="Nucleotide-diphossugar_trans"/>
</dbReference>
<reference evidence="3" key="1">
    <citation type="submission" date="2018-01" db="EMBL/GenBank/DDBJ databases">
        <authorList>
            <person name="Li J."/>
        </authorList>
    </citation>
    <scope>NUCLEOTIDE SEQUENCE [LARGE SCALE GENOMIC DNA]</scope>
    <source>
        <strain evidence="3">592</strain>
    </source>
</reference>